<evidence type="ECO:0000313" key="2">
    <source>
        <dbReference type="Proteomes" id="UP000595091"/>
    </source>
</evidence>
<proteinExistence type="predicted"/>
<protein>
    <submittedName>
        <fullName evidence="1">Uncharacterized protein</fullName>
    </submittedName>
</protein>
<name>A0A7M1KQL5_9LACT</name>
<dbReference type="EMBL" id="CP063065">
    <property type="protein sequence ID" value="QOQ78636.1"/>
    <property type="molecule type" value="Genomic_DNA"/>
</dbReference>
<gene>
    <name evidence="1" type="ORF">IMX20_06455</name>
</gene>
<sequence length="60" mass="6971">MKKVPILSVMKDGVGDKRYYYNKNGGLIQQVFNGLKIDETRLTKRNFTDTFGMLEKFLLP</sequence>
<accession>A0A7M1KQL5</accession>
<evidence type="ECO:0000313" key="1">
    <source>
        <dbReference type="EMBL" id="QOQ78636.1"/>
    </source>
</evidence>
<organism evidence="1 2">
    <name type="scientific">Aerococcus urinaeequi</name>
    <dbReference type="NCBI Taxonomy" id="51665"/>
    <lineage>
        <taxon>Bacteria</taxon>
        <taxon>Bacillati</taxon>
        <taxon>Bacillota</taxon>
        <taxon>Bacilli</taxon>
        <taxon>Lactobacillales</taxon>
        <taxon>Aerococcaceae</taxon>
        <taxon>Aerococcus</taxon>
    </lineage>
</organism>
<dbReference type="Proteomes" id="UP000595091">
    <property type="component" value="Chromosome"/>
</dbReference>
<dbReference type="RefSeq" id="WP_197558095.1">
    <property type="nucleotide sequence ID" value="NZ_CP063065.1"/>
</dbReference>
<reference evidence="1 2" key="1">
    <citation type="submission" date="2020-10" db="EMBL/GenBank/DDBJ databases">
        <title>Plasmid carrying two tetracycline resistance determinant.</title>
        <authorList>
            <person name="Yang Q."/>
        </authorList>
    </citation>
    <scope>NUCLEOTIDE SEQUENCE [LARGE SCALE GENOMIC DNA]</scope>
    <source>
        <strain evidence="1 2">T43</strain>
    </source>
</reference>
<dbReference type="AlphaFoldDB" id="A0A7M1KQL5"/>